<evidence type="ECO:0000313" key="3">
    <source>
        <dbReference type="Proteomes" id="UP000031668"/>
    </source>
</evidence>
<gene>
    <name evidence="2" type="ORF">RF11_04430</name>
</gene>
<comment type="caution">
    <text evidence="2">The sequence shown here is derived from an EMBL/GenBank/DDBJ whole genome shotgun (WGS) entry which is preliminary data.</text>
</comment>
<dbReference type="Proteomes" id="UP000031668">
    <property type="component" value="Unassembled WGS sequence"/>
</dbReference>
<feature type="signal peptide" evidence="1">
    <location>
        <begin position="1"/>
        <end position="27"/>
    </location>
</feature>
<accession>A0A0C2IU94</accession>
<dbReference type="AlphaFoldDB" id="A0A0C2IU94"/>
<name>A0A0C2IU94_THEKT</name>
<sequence length="121" mass="14173">MTSRIRGLLRCSLLLVVLFYFPERVSSYVYRSHGTYPLTVISHHIEHNPKHQMVDLDPFEPSQLYHMMDPHHLEDNARNYEIMGIQVASAASNPYERQENRALPIWLVCEIISNLNSHERS</sequence>
<keyword evidence="1" id="KW-0732">Signal</keyword>
<protein>
    <submittedName>
        <fullName evidence="2">Uncharacterized protein</fullName>
    </submittedName>
</protein>
<keyword evidence="3" id="KW-1185">Reference proteome</keyword>
<evidence type="ECO:0000256" key="1">
    <source>
        <dbReference type="SAM" id="SignalP"/>
    </source>
</evidence>
<dbReference type="EMBL" id="JWZT01005632">
    <property type="protein sequence ID" value="KII60407.1"/>
    <property type="molecule type" value="Genomic_DNA"/>
</dbReference>
<organism evidence="2 3">
    <name type="scientific">Thelohanellus kitauei</name>
    <name type="common">Myxosporean</name>
    <dbReference type="NCBI Taxonomy" id="669202"/>
    <lineage>
        <taxon>Eukaryota</taxon>
        <taxon>Metazoa</taxon>
        <taxon>Cnidaria</taxon>
        <taxon>Myxozoa</taxon>
        <taxon>Myxosporea</taxon>
        <taxon>Bivalvulida</taxon>
        <taxon>Platysporina</taxon>
        <taxon>Myxobolidae</taxon>
        <taxon>Thelohanellus</taxon>
    </lineage>
</organism>
<reference evidence="2 3" key="1">
    <citation type="journal article" date="2014" name="Genome Biol. Evol.">
        <title>The genome of the myxosporean Thelohanellus kitauei shows adaptations to nutrient acquisition within its fish host.</title>
        <authorList>
            <person name="Yang Y."/>
            <person name="Xiong J."/>
            <person name="Zhou Z."/>
            <person name="Huo F."/>
            <person name="Miao W."/>
            <person name="Ran C."/>
            <person name="Liu Y."/>
            <person name="Zhang J."/>
            <person name="Feng J."/>
            <person name="Wang M."/>
            <person name="Wang M."/>
            <person name="Wang L."/>
            <person name="Yao B."/>
        </authorList>
    </citation>
    <scope>NUCLEOTIDE SEQUENCE [LARGE SCALE GENOMIC DNA]</scope>
    <source>
        <strain evidence="2">Wuqing</strain>
    </source>
</reference>
<evidence type="ECO:0000313" key="2">
    <source>
        <dbReference type="EMBL" id="KII60407.1"/>
    </source>
</evidence>
<proteinExistence type="predicted"/>
<feature type="chain" id="PRO_5002167236" evidence="1">
    <location>
        <begin position="28"/>
        <end position="121"/>
    </location>
</feature>